<dbReference type="SUPFAM" id="SSF48452">
    <property type="entry name" value="TPR-like"/>
    <property type="match status" value="1"/>
</dbReference>
<dbReference type="SMART" id="SM00028">
    <property type="entry name" value="TPR"/>
    <property type="match status" value="3"/>
</dbReference>
<evidence type="ECO:0000256" key="1">
    <source>
        <dbReference type="ARBA" id="ARBA00004922"/>
    </source>
</evidence>
<evidence type="ECO:0000256" key="2">
    <source>
        <dbReference type="ARBA" id="ARBA00005386"/>
    </source>
</evidence>
<keyword evidence="5" id="KW-0808">Transferase</keyword>
<sequence>MHAANPHARHPQAQASWLAGQRAEKKKRWRDAEREYTNGASLDPDDIRFWMKVSTLRFKLGERVEALEAAREAWKRAPENPLTCELLSVTLTNQHRHSEAADVMLAMPPGPGRTTEHLLNLAQALARAHRWSEVISPCLEILGKDVFNASAHLQMGLAFHKMGRPRDAAICFETAAAADKTGRVKALALSQLVEQLRYAAEWADLPRHTAALLTALRDSDDTTLAQLVAFPLLSIDCPPDLQRRIARLSTNRMAADIEPLPPRPPRAPGPLRIGYLSSDFHSHATALLIVEMLEHHDPSRVEVFLYCHSEQDGSAMQQRLRATAKCFRDVRHLGDAELAKLIRDDGIDIVIDLKGQTTDTRFHLLVSRPAPVQVSFLGYPGTCGANFLDYIVGDPIVTPLDTADHYSERIAQMPVCYQPNDSRRILPPAPTRAELGLPDDAVVLCCFNQTYKILPAMADHWARILKGAPKAVLWLLVWNQQASANVVRELQARGVSPERIFFSPLATVPEHQARLQCADLFLDTWPYNAHTTASEALWGGVPVLTVPGATFAARVAASLVTACGLPEFACDTPDAYVDRAIALANDPAPLREARRHLVENRHQLPLFDGARFARDFEALLQRMWDRHAAGLAPDHLTAITP</sequence>
<gene>
    <name evidence="9" type="ORF">A4W93_15750</name>
</gene>
<proteinExistence type="inferred from homology"/>
<dbReference type="Proteomes" id="UP000193427">
    <property type="component" value="Chromosome"/>
</dbReference>
<keyword evidence="4" id="KW-0328">Glycosyltransferase</keyword>
<dbReference type="Gene3D" id="3.40.50.2000">
    <property type="entry name" value="Glycogen Phosphorylase B"/>
    <property type="match status" value="1"/>
</dbReference>
<dbReference type="RefSeq" id="WP_085751521.1">
    <property type="nucleotide sequence ID" value="NZ_BSPR01000004.1"/>
</dbReference>
<organism evidence="9 10">
    <name type="scientific">Piscinibacter gummiphilus</name>
    <dbReference type="NCBI Taxonomy" id="946333"/>
    <lineage>
        <taxon>Bacteria</taxon>
        <taxon>Pseudomonadati</taxon>
        <taxon>Pseudomonadota</taxon>
        <taxon>Betaproteobacteria</taxon>
        <taxon>Burkholderiales</taxon>
        <taxon>Sphaerotilaceae</taxon>
        <taxon>Piscinibacter</taxon>
    </lineage>
</organism>
<evidence type="ECO:0000256" key="6">
    <source>
        <dbReference type="ARBA" id="ARBA00022737"/>
    </source>
</evidence>
<dbReference type="Pfam" id="PF13844">
    <property type="entry name" value="Glyco_transf_41"/>
    <property type="match status" value="2"/>
</dbReference>
<dbReference type="GO" id="GO:0097363">
    <property type="term" value="F:protein O-acetylglucosaminyltransferase activity"/>
    <property type="evidence" value="ECO:0007669"/>
    <property type="project" value="UniProtKB-EC"/>
</dbReference>
<protein>
    <recommendedName>
        <fullName evidence="3">protein O-GlcNAc transferase</fullName>
        <ecNumber evidence="3">2.4.1.255</ecNumber>
    </recommendedName>
</protein>
<dbReference type="Gene3D" id="3.40.50.11380">
    <property type="match status" value="1"/>
</dbReference>
<evidence type="ECO:0000256" key="7">
    <source>
        <dbReference type="ARBA" id="ARBA00022803"/>
    </source>
</evidence>
<evidence type="ECO:0000259" key="8">
    <source>
        <dbReference type="Pfam" id="PF13844"/>
    </source>
</evidence>
<dbReference type="PANTHER" id="PTHR44998:SF1">
    <property type="entry name" value="UDP-N-ACETYLGLUCOSAMINE--PEPTIDE N-ACETYLGLUCOSAMINYLTRANSFERASE 110 KDA SUBUNIT"/>
    <property type="match status" value="1"/>
</dbReference>
<dbReference type="AlphaFoldDB" id="A0A1W6LAG6"/>
<feature type="domain" description="O-GlcNAc transferase C-terminal" evidence="8">
    <location>
        <begin position="268"/>
        <end position="426"/>
    </location>
</feature>
<evidence type="ECO:0000313" key="10">
    <source>
        <dbReference type="Proteomes" id="UP000193427"/>
    </source>
</evidence>
<reference evidence="9 10" key="1">
    <citation type="submission" date="2016-04" db="EMBL/GenBank/DDBJ databases">
        <title>Complete genome sequence of natural rubber-degrading, novel Gram-negative bacterium, Rhizobacter gummiphilus strain NS21.</title>
        <authorList>
            <person name="Tabata M."/>
            <person name="Kasai D."/>
            <person name="Fukuda M."/>
        </authorList>
    </citation>
    <scope>NUCLEOTIDE SEQUENCE [LARGE SCALE GENOMIC DNA]</scope>
    <source>
        <strain evidence="9 10">NS21</strain>
    </source>
</reference>
<keyword evidence="10" id="KW-1185">Reference proteome</keyword>
<keyword evidence="7" id="KW-0802">TPR repeat</keyword>
<evidence type="ECO:0000256" key="4">
    <source>
        <dbReference type="ARBA" id="ARBA00022676"/>
    </source>
</evidence>
<dbReference type="InterPro" id="IPR011990">
    <property type="entry name" value="TPR-like_helical_dom_sf"/>
</dbReference>
<comment type="pathway">
    <text evidence="1">Protein modification; protein glycosylation.</text>
</comment>
<evidence type="ECO:0000313" key="9">
    <source>
        <dbReference type="EMBL" id="ARN21233.1"/>
    </source>
</evidence>
<accession>A0A1W6LAG6</accession>
<feature type="domain" description="O-GlcNAc transferase C-terminal" evidence="8">
    <location>
        <begin position="431"/>
        <end position="615"/>
    </location>
</feature>
<dbReference type="EC" id="2.4.1.255" evidence="3"/>
<keyword evidence="6" id="KW-0677">Repeat</keyword>
<name>A0A1W6LAG6_9BURK</name>
<dbReference type="InterPro" id="IPR029489">
    <property type="entry name" value="OGT/SEC/SPY_C"/>
</dbReference>
<dbReference type="EMBL" id="CP015118">
    <property type="protein sequence ID" value="ARN21233.1"/>
    <property type="molecule type" value="Genomic_DNA"/>
</dbReference>
<dbReference type="KEGG" id="rgu:A4W93_15750"/>
<dbReference type="STRING" id="946333.A4W93_15750"/>
<dbReference type="PANTHER" id="PTHR44998">
    <property type="match status" value="1"/>
</dbReference>
<dbReference type="Gene3D" id="1.25.40.10">
    <property type="entry name" value="Tetratricopeptide repeat domain"/>
    <property type="match status" value="2"/>
</dbReference>
<comment type="similarity">
    <text evidence="2">Belongs to the glycosyltransferase 41 family. O-GlcNAc transferase subfamily.</text>
</comment>
<evidence type="ECO:0000256" key="3">
    <source>
        <dbReference type="ARBA" id="ARBA00011970"/>
    </source>
</evidence>
<dbReference type="InterPro" id="IPR019734">
    <property type="entry name" value="TPR_rpt"/>
</dbReference>
<dbReference type="OrthoDB" id="101857at2"/>
<evidence type="ECO:0000256" key="5">
    <source>
        <dbReference type="ARBA" id="ARBA00022679"/>
    </source>
</evidence>